<evidence type="ECO:0000256" key="1">
    <source>
        <dbReference type="ARBA" id="ARBA00004496"/>
    </source>
</evidence>
<evidence type="ECO:0000256" key="7">
    <source>
        <dbReference type="ARBA" id="ARBA00022763"/>
    </source>
</evidence>
<dbReference type="SUPFAM" id="SSF52540">
    <property type="entry name" value="P-loop containing nucleoside triphosphate hydrolases"/>
    <property type="match status" value="1"/>
</dbReference>
<dbReference type="InterPro" id="IPR027417">
    <property type="entry name" value="P-loop_NTPase"/>
</dbReference>
<dbReference type="Proteomes" id="UP001207605">
    <property type="component" value="Unassembled WGS sequence"/>
</dbReference>
<comment type="similarity">
    <text evidence="2 12 13">Belongs to the RecF family.</text>
</comment>
<keyword evidence="4 12" id="KW-0963">Cytoplasm</keyword>
<organism evidence="15 16">
    <name type="scientific">Dorea ammoniilytica</name>
    <dbReference type="NCBI Taxonomy" id="2981788"/>
    <lineage>
        <taxon>Bacteria</taxon>
        <taxon>Bacillati</taxon>
        <taxon>Bacillota</taxon>
        <taxon>Clostridia</taxon>
        <taxon>Lachnospirales</taxon>
        <taxon>Lachnospiraceae</taxon>
        <taxon>Dorea</taxon>
    </lineage>
</organism>
<dbReference type="CDD" id="cd03242">
    <property type="entry name" value="ABC_RecF"/>
    <property type="match status" value="1"/>
</dbReference>
<dbReference type="Gene3D" id="3.40.50.300">
    <property type="entry name" value="P-loop containing nucleotide triphosphate hydrolases"/>
    <property type="match status" value="1"/>
</dbReference>
<dbReference type="Gene3D" id="1.20.1050.90">
    <property type="entry name" value="RecF/RecN/SMC, N-terminal domain"/>
    <property type="match status" value="1"/>
</dbReference>
<evidence type="ECO:0000259" key="14">
    <source>
        <dbReference type="Pfam" id="PF02463"/>
    </source>
</evidence>
<evidence type="ECO:0000256" key="2">
    <source>
        <dbReference type="ARBA" id="ARBA00008016"/>
    </source>
</evidence>
<evidence type="ECO:0000256" key="13">
    <source>
        <dbReference type="RuleBase" id="RU000578"/>
    </source>
</evidence>
<dbReference type="InterPro" id="IPR042174">
    <property type="entry name" value="RecF_2"/>
</dbReference>
<proteinExistence type="inferred from homology"/>
<name>A0ABT2S960_9FIRM</name>
<dbReference type="InterPro" id="IPR001238">
    <property type="entry name" value="DNA-binding_RecF"/>
</dbReference>
<reference evidence="15 16" key="1">
    <citation type="journal article" date="2021" name="ISME Commun">
        <title>Automated analysis of genomic sequences facilitates high-throughput and comprehensive description of bacteria.</title>
        <authorList>
            <person name="Hitch T.C.A."/>
        </authorList>
    </citation>
    <scope>NUCLEOTIDE SEQUENCE [LARGE SCALE GENOMIC DNA]</scope>
    <source>
        <strain evidence="15 16">Sanger_02</strain>
    </source>
</reference>
<evidence type="ECO:0000256" key="4">
    <source>
        <dbReference type="ARBA" id="ARBA00022490"/>
    </source>
</evidence>
<keyword evidence="10 12" id="KW-0234">DNA repair</keyword>
<protein>
    <recommendedName>
        <fullName evidence="3 12">DNA replication and repair protein RecF</fullName>
    </recommendedName>
</protein>
<keyword evidence="11 12" id="KW-0742">SOS response</keyword>
<dbReference type="EMBL" id="JAOQJV010000023">
    <property type="protein sequence ID" value="MCU6701023.1"/>
    <property type="molecule type" value="Genomic_DNA"/>
</dbReference>
<dbReference type="InterPro" id="IPR018078">
    <property type="entry name" value="DNA-binding_RecF_CS"/>
</dbReference>
<dbReference type="PANTHER" id="PTHR32182">
    <property type="entry name" value="DNA REPLICATION AND REPAIR PROTEIN RECF"/>
    <property type="match status" value="1"/>
</dbReference>
<keyword evidence="7 12" id="KW-0227">DNA damage</keyword>
<evidence type="ECO:0000256" key="5">
    <source>
        <dbReference type="ARBA" id="ARBA00022705"/>
    </source>
</evidence>
<comment type="caution">
    <text evidence="15">The sequence shown here is derived from an EMBL/GenBank/DDBJ whole genome shotgun (WGS) entry which is preliminary data.</text>
</comment>
<evidence type="ECO:0000313" key="16">
    <source>
        <dbReference type="Proteomes" id="UP001207605"/>
    </source>
</evidence>
<evidence type="ECO:0000256" key="9">
    <source>
        <dbReference type="ARBA" id="ARBA00023125"/>
    </source>
</evidence>
<evidence type="ECO:0000256" key="12">
    <source>
        <dbReference type="HAMAP-Rule" id="MF_00365"/>
    </source>
</evidence>
<feature type="domain" description="RecF/RecN/SMC N-terminal" evidence="14">
    <location>
        <begin position="3"/>
        <end position="334"/>
    </location>
</feature>
<evidence type="ECO:0000256" key="6">
    <source>
        <dbReference type="ARBA" id="ARBA00022741"/>
    </source>
</evidence>
<accession>A0ABT2S960</accession>
<keyword evidence="9 12" id="KW-0238">DNA-binding</keyword>
<keyword evidence="5 12" id="KW-0235">DNA replication</keyword>
<dbReference type="HAMAP" id="MF_00365">
    <property type="entry name" value="RecF"/>
    <property type="match status" value="1"/>
</dbReference>
<keyword evidence="6 12" id="KW-0547">Nucleotide-binding</keyword>
<comment type="function">
    <text evidence="12 13">The RecF protein is involved in DNA metabolism; it is required for DNA replication and normal SOS inducibility. RecF binds preferentially to single-stranded, linear DNA. It also seems to bind ATP.</text>
</comment>
<keyword evidence="16" id="KW-1185">Reference proteome</keyword>
<feature type="binding site" evidence="12">
    <location>
        <begin position="30"/>
        <end position="37"/>
    </location>
    <ligand>
        <name>ATP</name>
        <dbReference type="ChEBI" id="CHEBI:30616"/>
    </ligand>
</feature>
<dbReference type="NCBIfam" id="TIGR00611">
    <property type="entry name" value="recf"/>
    <property type="match status" value="1"/>
</dbReference>
<evidence type="ECO:0000256" key="11">
    <source>
        <dbReference type="ARBA" id="ARBA00023236"/>
    </source>
</evidence>
<dbReference type="Pfam" id="PF02463">
    <property type="entry name" value="SMC_N"/>
    <property type="match status" value="1"/>
</dbReference>
<dbReference type="RefSeq" id="WP_262582308.1">
    <property type="nucleotide sequence ID" value="NZ_JAOQJV010000023.1"/>
</dbReference>
<dbReference type="PANTHER" id="PTHR32182:SF0">
    <property type="entry name" value="DNA REPLICATION AND REPAIR PROTEIN RECF"/>
    <property type="match status" value="1"/>
</dbReference>
<dbReference type="InterPro" id="IPR003395">
    <property type="entry name" value="RecF/RecN/SMC_N"/>
</dbReference>
<evidence type="ECO:0000313" key="15">
    <source>
        <dbReference type="EMBL" id="MCU6701023.1"/>
    </source>
</evidence>
<comment type="subcellular location">
    <subcellularLocation>
        <location evidence="1 12 13">Cytoplasm</location>
    </subcellularLocation>
</comment>
<evidence type="ECO:0000256" key="10">
    <source>
        <dbReference type="ARBA" id="ARBA00023204"/>
    </source>
</evidence>
<gene>
    <name evidence="12 15" type="primary">recF</name>
    <name evidence="15" type="ORF">OCV65_12375</name>
</gene>
<keyword evidence="8 12" id="KW-0067">ATP-binding</keyword>
<sequence>MKINSLKLKNFRNYDLLNLELSEQTNIFYGDNAQGKTNILESLYLCGTTKSHRGTKDKDMIQFGKDESHIEVKVEKRGITYQIDMHLKKNKAKGIAINRIPIKKASELFGILNVVFFSPEDLNIIKNGPAERRRFIDLELSQLDKVYLNDLGNYNRIINQRNKLLKDISFNSGLKDTLDIWDIQLIEYGEKVIQARKKFVSDINEIISEIHKKLTGNQEQIEVIYEPNTGGQSLGDVIQRNRERDLRMMSTTSGPHRDDICFQVDGIDIRKFGSQGQQRTAALSLKLSEIELVKMLTKDKPVLLLDDVLSELDKHRQNYLLDSIDDIQTLITCTGVDEFVNHRFSINKIFYVHEGQVRNEN</sequence>
<dbReference type="PROSITE" id="PS00618">
    <property type="entry name" value="RECF_2"/>
    <property type="match status" value="1"/>
</dbReference>
<evidence type="ECO:0000256" key="3">
    <source>
        <dbReference type="ARBA" id="ARBA00020170"/>
    </source>
</evidence>
<evidence type="ECO:0000256" key="8">
    <source>
        <dbReference type="ARBA" id="ARBA00022840"/>
    </source>
</evidence>